<evidence type="ECO:0000256" key="1">
    <source>
        <dbReference type="SAM" id="MobiDB-lite"/>
    </source>
</evidence>
<keyword evidence="3" id="KW-1185">Reference proteome</keyword>
<name>A0A4Y7SKR3_COPMI</name>
<evidence type="ECO:0000313" key="3">
    <source>
        <dbReference type="Proteomes" id="UP000298030"/>
    </source>
</evidence>
<protein>
    <submittedName>
        <fullName evidence="2">Uncharacterized protein</fullName>
    </submittedName>
</protein>
<proteinExistence type="predicted"/>
<dbReference type="OrthoDB" id="2688210at2759"/>
<feature type="compositionally biased region" description="Polar residues" evidence="1">
    <location>
        <begin position="306"/>
        <end position="322"/>
    </location>
</feature>
<evidence type="ECO:0000313" key="2">
    <source>
        <dbReference type="EMBL" id="TEB21849.1"/>
    </source>
</evidence>
<organism evidence="2 3">
    <name type="scientific">Coprinellus micaceus</name>
    <name type="common">Glistening ink-cap mushroom</name>
    <name type="synonym">Coprinus micaceus</name>
    <dbReference type="NCBI Taxonomy" id="71717"/>
    <lineage>
        <taxon>Eukaryota</taxon>
        <taxon>Fungi</taxon>
        <taxon>Dikarya</taxon>
        <taxon>Basidiomycota</taxon>
        <taxon>Agaricomycotina</taxon>
        <taxon>Agaricomycetes</taxon>
        <taxon>Agaricomycetidae</taxon>
        <taxon>Agaricales</taxon>
        <taxon>Agaricineae</taxon>
        <taxon>Psathyrellaceae</taxon>
        <taxon>Coprinellus</taxon>
    </lineage>
</organism>
<gene>
    <name evidence="2" type="ORF">FA13DRAFT_1642140</name>
</gene>
<dbReference type="Proteomes" id="UP000298030">
    <property type="component" value="Unassembled WGS sequence"/>
</dbReference>
<feature type="region of interest" description="Disordered" evidence="1">
    <location>
        <begin position="60"/>
        <end position="85"/>
    </location>
</feature>
<feature type="region of interest" description="Disordered" evidence="1">
    <location>
        <begin position="302"/>
        <end position="322"/>
    </location>
</feature>
<dbReference type="AlphaFoldDB" id="A0A4Y7SKR3"/>
<reference evidence="2 3" key="1">
    <citation type="journal article" date="2019" name="Nat. Ecol. Evol.">
        <title>Megaphylogeny resolves global patterns of mushroom evolution.</title>
        <authorList>
            <person name="Varga T."/>
            <person name="Krizsan K."/>
            <person name="Foldi C."/>
            <person name="Dima B."/>
            <person name="Sanchez-Garcia M."/>
            <person name="Sanchez-Ramirez S."/>
            <person name="Szollosi G.J."/>
            <person name="Szarkandi J.G."/>
            <person name="Papp V."/>
            <person name="Albert L."/>
            <person name="Andreopoulos W."/>
            <person name="Angelini C."/>
            <person name="Antonin V."/>
            <person name="Barry K.W."/>
            <person name="Bougher N.L."/>
            <person name="Buchanan P."/>
            <person name="Buyck B."/>
            <person name="Bense V."/>
            <person name="Catcheside P."/>
            <person name="Chovatia M."/>
            <person name="Cooper J."/>
            <person name="Damon W."/>
            <person name="Desjardin D."/>
            <person name="Finy P."/>
            <person name="Geml J."/>
            <person name="Haridas S."/>
            <person name="Hughes K."/>
            <person name="Justo A."/>
            <person name="Karasinski D."/>
            <person name="Kautmanova I."/>
            <person name="Kiss B."/>
            <person name="Kocsube S."/>
            <person name="Kotiranta H."/>
            <person name="LaButti K.M."/>
            <person name="Lechner B.E."/>
            <person name="Liimatainen K."/>
            <person name="Lipzen A."/>
            <person name="Lukacs Z."/>
            <person name="Mihaltcheva S."/>
            <person name="Morgado L.N."/>
            <person name="Niskanen T."/>
            <person name="Noordeloos M.E."/>
            <person name="Ohm R.A."/>
            <person name="Ortiz-Santana B."/>
            <person name="Ovrebo C."/>
            <person name="Racz N."/>
            <person name="Riley R."/>
            <person name="Savchenko A."/>
            <person name="Shiryaev A."/>
            <person name="Soop K."/>
            <person name="Spirin V."/>
            <person name="Szebenyi C."/>
            <person name="Tomsovsky M."/>
            <person name="Tulloss R.E."/>
            <person name="Uehling J."/>
            <person name="Grigoriev I.V."/>
            <person name="Vagvolgyi C."/>
            <person name="Papp T."/>
            <person name="Martin F.M."/>
            <person name="Miettinen O."/>
            <person name="Hibbett D.S."/>
            <person name="Nagy L.G."/>
        </authorList>
    </citation>
    <scope>NUCLEOTIDE SEQUENCE [LARGE SCALE GENOMIC DNA]</scope>
    <source>
        <strain evidence="2 3">FP101781</strain>
    </source>
</reference>
<dbReference type="STRING" id="71717.A0A4Y7SKR3"/>
<comment type="caution">
    <text evidence="2">The sequence shown here is derived from an EMBL/GenBank/DDBJ whole genome shotgun (WGS) entry which is preliminary data.</text>
</comment>
<accession>A0A4Y7SKR3</accession>
<sequence length="322" mass="37380">MPRIQRDPTQDEMPDFESEEFTATFTLLVTDQNPLEVIIQSTKDAWTAGHQKRLEEWERQVEADKEEERLQQEEQEREGEENRRAAEELESLCKAEVERKRPKVKGFIAQKQVSTHVAQRPCQYAVNKLRNVEYCEKWYFTPQGCEATRAEDRTVSTSALTLTQGEAGLVLTPAAVHKPSNKVIADEKLSWRDTSIAKGIMLNLIKNERNWPREHVLALITHYMEMDNHPLRVQDHGEEALIIYMAQVYREWIEQVKSTEDHIEPFDIGSTNEERVQAIYRKVLEQKQLSLMVRSVPISSTHKKQSLTSLPSPHLTHTFTHP</sequence>
<dbReference type="EMBL" id="QPFP01000101">
    <property type="protein sequence ID" value="TEB21849.1"/>
    <property type="molecule type" value="Genomic_DNA"/>
</dbReference>